<comment type="caution">
    <text evidence="2">The sequence shown here is derived from an EMBL/GenBank/DDBJ whole genome shotgun (WGS) entry which is preliminary data.</text>
</comment>
<name>A0A919XYW7_9BACL</name>
<dbReference type="EMBL" id="BORR01000015">
    <property type="protein sequence ID" value="GIO38870.1"/>
    <property type="molecule type" value="Genomic_DNA"/>
</dbReference>
<feature type="transmembrane region" description="Helical" evidence="1">
    <location>
        <begin position="193"/>
        <end position="223"/>
    </location>
</feature>
<evidence type="ECO:0000313" key="3">
    <source>
        <dbReference type="Proteomes" id="UP000681162"/>
    </source>
</evidence>
<proteinExistence type="predicted"/>
<feature type="transmembrane region" description="Helical" evidence="1">
    <location>
        <begin position="135"/>
        <end position="154"/>
    </location>
</feature>
<feature type="transmembrane region" description="Helical" evidence="1">
    <location>
        <begin position="160"/>
        <end position="179"/>
    </location>
</feature>
<accession>A0A919XYW7</accession>
<keyword evidence="3" id="KW-1185">Reference proteome</keyword>
<keyword evidence="1" id="KW-0812">Transmembrane</keyword>
<sequence>MGSNQRWGETDEAYKTRLIRELYEETKRNNELSEILSEQNEKLARRSITATDSDRVSENYDYSYDNSPPTYSTRIPERPLRVQMIEYKIYMKLARQSGNQKEYMSYKKKLKQVKMWRREIYSGYYIKHYFAKRRFRTISTYTLIFWIILFEMAYVSSQDIFLLNFVPAVGLAIGNYYFLKKKCNSILSPNKRYIILGIVFILDSLFVMFHILNWMGCIFLHWFSRYYKQRKEKQQIEETIMRKLNKAVPES</sequence>
<reference evidence="2 3" key="1">
    <citation type="submission" date="2021-03" db="EMBL/GenBank/DDBJ databases">
        <title>Antimicrobial resistance genes in bacteria isolated from Japanese honey, and their potential for conferring macrolide and lincosamide resistance in the American foulbrood pathogen Paenibacillus larvae.</title>
        <authorList>
            <person name="Okamoto M."/>
            <person name="Kumagai M."/>
            <person name="Kanamori H."/>
            <person name="Takamatsu D."/>
        </authorList>
    </citation>
    <scope>NUCLEOTIDE SEQUENCE [LARGE SCALE GENOMIC DNA]</scope>
    <source>
        <strain evidence="2 3">J41TS12</strain>
    </source>
</reference>
<evidence type="ECO:0000313" key="2">
    <source>
        <dbReference type="EMBL" id="GIO38870.1"/>
    </source>
</evidence>
<dbReference type="Proteomes" id="UP000681162">
    <property type="component" value="Unassembled WGS sequence"/>
</dbReference>
<protein>
    <submittedName>
        <fullName evidence="2">Uncharacterized protein</fullName>
    </submittedName>
</protein>
<gene>
    <name evidence="2" type="ORF">J41TS12_37310</name>
</gene>
<keyword evidence="1" id="KW-0472">Membrane</keyword>
<evidence type="ECO:0000256" key="1">
    <source>
        <dbReference type="SAM" id="Phobius"/>
    </source>
</evidence>
<organism evidence="2 3">
    <name type="scientific">Paenibacillus antibioticophila</name>
    <dbReference type="NCBI Taxonomy" id="1274374"/>
    <lineage>
        <taxon>Bacteria</taxon>
        <taxon>Bacillati</taxon>
        <taxon>Bacillota</taxon>
        <taxon>Bacilli</taxon>
        <taxon>Bacillales</taxon>
        <taxon>Paenibacillaceae</taxon>
        <taxon>Paenibacillus</taxon>
    </lineage>
</organism>
<keyword evidence="1" id="KW-1133">Transmembrane helix</keyword>
<dbReference type="RefSeq" id="WP_212941448.1">
    <property type="nucleotide sequence ID" value="NZ_BORR01000015.1"/>
</dbReference>
<dbReference type="AlphaFoldDB" id="A0A919XYW7"/>